<keyword evidence="3" id="KW-1185">Reference proteome</keyword>
<sequence>MKECVEHIIHKQGDAPCDAADNAIIVVLLDTLKNVRDAGYTPLVAFRPDNAAHATLNLYAFDSLFWRRLLCLGDDAGRRLKDGLSRLPNAMDRYVERHVVFEELEVEEKQVEVEELEVKKKSEKSRTTKCKSKSPPKRKRLVKKKTEESEGKEIHEDEEMVKKKRSPGNS</sequence>
<protein>
    <submittedName>
        <fullName evidence="2">Uncharacterized protein</fullName>
    </submittedName>
</protein>
<organism evidence="2 3">
    <name type="scientific">Microthlaspi erraticum</name>
    <dbReference type="NCBI Taxonomy" id="1685480"/>
    <lineage>
        <taxon>Eukaryota</taxon>
        <taxon>Viridiplantae</taxon>
        <taxon>Streptophyta</taxon>
        <taxon>Embryophyta</taxon>
        <taxon>Tracheophyta</taxon>
        <taxon>Spermatophyta</taxon>
        <taxon>Magnoliopsida</taxon>
        <taxon>eudicotyledons</taxon>
        <taxon>Gunneridae</taxon>
        <taxon>Pentapetalae</taxon>
        <taxon>rosids</taxon>
        <taxon>malvids</taxon>
        <taxon>Brassicales</taxon>
        <taxon>Brassicaceae</taxon>
        <taxon>Coluteocarpeae</taxon>
        <taxon>Microthlaspi</taxon>
    </lineage>
</organism>
<evidence type="ECO:0000313" key="3">
    <source>
        <dbReference type="Proteomes" id="UP000467841"/>
    </source>
</evidence>
<accession>A0A6D2L2B1</accession>
<evidence type="ECO:0000313" key="2">
    <source>
        <dbReference type="EMBL" id="CAA7059777.1"/>
    </source>
</evidence>
<dbReference type="EMBL" id="CACVBM020001795">
    <property type="protein sequence ID" value="CAA7059777.1"/>
    <property type="molecule type" value="Genomic_DNA"/>
</dbReference>
<comment type="caution">
    <text evidence="2">The sequence shown here is derived from an EMBL/GenBank/DDBJ whole genome shotgun (WGS) entry which is preliminary data.</text>
</comment>
<dbReference type="Proteomes" id="UP000467841">
    <property type="component" value="Unassembled WGS sequence"/>
</dbReference>
<proteinExistence type="predicted"/>
<feature type="compositionally biased region" description="Basic and acidic residues" evidence="1">
    <location>
        <begin position="144"/>
        <end position="155"/>
    </location>
</feature>
<reference evidence="2" key="1">
    <citation type="submission" date="2020-01" db="EMBL/GenBank/DDBJ databases">
        <authorList>
            <person name="Mishra B."/>
        </authorList>
    </citation>
    <scope>NUCLEOTIDE SEQUENCE [LARGE SCALE GENOMIC DNA]</scope>
</reference>
<evidence type="ECO:0000256" key="1">
    <source>
        <dbReference type="SAM" id="MobiDB-lite"/>
    </source>
</evidence>
<name>A0A6D2L2B1_9BRAS</name>
<feature type="compositionally biased region" description="Basic residues" evidence="1">
    <location>
        <begin position="127"/>
        <end position="143"/>
    </location>
</feature>
<feature type="compositionally biased region" description="Basic and acidic residues" evidence="1">
    <location>
        <begin position="115"/>
        <end position="126"/>
    </location>
</feature>
<gene>
    <name evidence="2" type="ORF">MERR_LOCUS47013</name>
</gene>
<feature type="region of interest" description="Disordered" evidence="1">
    <location>
        <begin position="115"/>
        <end position="170"/>
    </location>
</feature>
<dbReference type="AlphaFoldDB" id="A0A6D2L2B1"/>